<dbReference type="AlphaFoldDB" id="A0A645FAT4"/>
<dbReference type="Gene3D" id="2.40.37.10">
    <property type="entry name" value="Lyase, Ornithine Decarboxylase, Chain A, domain 1"/>
    <property type="match status" value="1"/>
</dbReference>
<evidence type="ECO:0000313" key="5">
    <source>
        <dbReference type="EMBL" id="MPN10672.1"/>
    </source>
</evidence>
<feature type="domain" description="Alanine racemase C-terminal" evidence="4">
    <location>
        <begin position="2"/>
        <end position="95"/>
    </location>
</feature>
<sequence>MPLGYADGIPRHGAGRLELAVGGRRVHQRGSVCMDQMIVDLGPGATEEIGDEVVLFGAPGPDGVVPTASDWARWCGTIGYEIVTRIGARVPRVLRG</sequence>
<dbReference type="InterPro" id="IPR011079">
    <property type="entry name" value="Ala_racemase_C"/>
</dbReference>
<dbReference type="PANTHER" id="PTHR30511">
    <property type="entry name" value="ALANINE RACEMASE"/>
    <property type="match status" value="1"/>
</dbReference>
<dbReference type="InterPro" id="IPR000821">
    <property type="entry name" value="Ala_racemase"/>
</dbReference>
<dbReference type="SUPFAM" id="SSF50621">
    <property type="entry name" value="Alanine racemase C-terminal domain-like"/>
    <property type="match status" value="1"/>
</dbReference>
<dbReference type="GO" id="GO:0008784">
    <property type="term" value="F:alanine racemase activity"/>
    <property type="evidence" value="ECO:0007669"/>
    <property type="project" value="UniProtKB-EC"/>
</dbReference>
<dbReference type="GO" id="GO:0005829">
    <property type="term" value="C:cytosol"/>
    <property type="evidence" value="ECO:0007669"/>
    <property type="project" value="TreeGrafter"/>
</dbReference>
<accession>A0A645FAT4</accession>
<dbReference type="SMART" id="SM01005">
    <property type="entry name" value="Ala_racemase_C"/>
    <property type="match status" value="1"/>
</dbReference>
<dbReference type="Pfam" id="PF00842">
    <property type="entry name" value="Ala_racemase_C"/>
    <property type="match status" value="1"/>
</dbReference>
<organism evidence="5">
    <name type="scientific">bioreactor metagenome</name>
    <dbReference type="NCBI Taxonomy" id="1076179"/>
    <lineage>
        <taxon>unclassified sequences</taxon>
        <taxon>metagenomes</taxon>
        <taxon>ecological metagenomes</taxon>
    </lineage>
</organism>
<protein>
    <submittedName>
        <fullName evidence="5">Alanine racemase</fullName>
        <ecNumber evidence="5">5.1.1.1</ecNumber>
    </submittedName>
</protein>
<evidence type="ECO:0000256" key="2">
    <source>
        <dbReference type="ARBA" id="ARBA00022898"/>
    </source>
</evidence>
<dbReference type="PANTHER" id="PTHR30511:SF0">
    <property type="entry name" value="ALANINE RACEMASE, CATABOLIC-RELATED"/>
    <property type="match status" value="1"/>
</dbReference>
<dbReference type="GO" id="GO:0009252">
    <property type="term" value="P:peptidoglycan biosynthetic process"/>
    <property type="evidence" value="ECO:0007669"/>
    <property type="project" value="TreeGrafter"/>
</dbReference>
<evidence type="ECO:0000256" key="1">
    <source>
        <dbReference type="ARBA" id="ARBA00001933"/>
    </source>
</evidence>
<dbReference type="GO" id="GO:0030632">
    <property type="term" value="P:D-alanine biosynthetic process"/>
    <property type="evidence" value="ECO:0007669"/>
    <property type="project" value="TreeGrafter"/>
</dbReference>
<comment type="cofactor">
    <cofactor evidence="1">
        <name>pyridoxal 5'-phosphate</name>
        <dbReference type="ChEBI" id="CHEBI:597326"/>
    </cofactor>
</comment>
<keyword evidence="2" id="KW-0663">Pyridoxal phosphate</keyword>
<name>A0A645FAT4_9ZZZZ</name>
<keyword evidence="3 5" id="KW-0413">Isomerase</keyword>
<proteinExistence type="predicted"/>
<evidence type="ECO:0000259" key="4">
    <source>
        <dbReference type="SMART" id="SM01005"/>
    </source>
</evidence>
<gene>
    <name evidence="5" type="primary">alr_8</name>
    <name evidence="5" type="ORF">SDC9_157967</name>
</gene>
<dbReference type="GO" id="GO:0030170">
    <property type="term" value="F:pyridoxal phosphate binding"/>
    <property type="evidence" value="ECO:0007669"/>
    <property type="project" value="TreeGrafter"/>
</dbReference>
<dbReference type="EC" id="5.1.1.1" evidence="5"/>
<dbReference type="PRINTS" id="PR00992">
    <property type="entry name" value="ALARACEMASE"/>
</dbReference>
<evidence type="ECO:0000256" key="3">
    <source>
        <dbReference type="ARBA" id="ARBA00023235"/>
    </source>
</evidence>
<dbReference type="EMBL" id="VSSQ01056833">
    <property type="protein sequence ID" value="MPN10672.1"/>
    <property type="molecule type" value="Genomic_DNA"/>
</dbReference>
<dbReference type="InterPro" id="IPR009006">
    <property type="entry name" value="Ala_racemase/Decarboxylase_C"/>
</dbReference>
<comment type="caution">
    <text evidence="5">The sequence shown here is derived from an EMBL/GenBank/DDBJ whole genome shotgun (WGS) entry which is preliminary data.</text>
</comment>
<reference evidence="5" key="1">
    <citation type="submission" date="2019-08" db="EMBL/GenBank/DDBJ databases">
        <authorList>
            <person name="Kucharzyk K."/>
            <person name="Murdoch R.W."/>
            <person name="Higgins S."/>
            <person name="Loffler F."/>
        </authorList>
    </citation>
    <scope>NUCLEOTIDE SEQUENCE</scope>
</reference>